<dbReference type="Proteomes" id="UP000803884">
    <property type="component" value="Unassembled WGS sequence"/>
</dbReference>
<evidence type="ECO:0000256" key="1">
    <source>
        <dbReference type="ARBA" id="ARBA00004141"/>
    </source>
</evidence>
<dbReference type="PROSITE" id="PS50283">
    <property type="entry name" value="NA_SOLUT_SYMP_3"/>
    <property type="match status" value="1"/>
</dbReference>
<comment type="subcellular location">
    <subcellularLocation>
        <location evidence="1">Membrane</location>
        <topology evidence="1">Multi-pass membrane protein</topology>
    </subcellularLocation>
</comment>
<evidence type="ECO:0008006" key="9">
    <source>
        <dbReference type="Google" id="ProtNLM"/>
    </source>
</evidence>
<comment type="caution">
    <text evidence="7">The sequence shown here is derived from an EMBL/GenBank/DDBJ whole genome shotgun (WGS) entry which is preliminary data.</text>
</comment>
<dbReference type="AlphaFoldDB" id="A0AB34KYE0"/>
<dbReference type="EMBL" id="JAAQHG020000006">
    <property type="protein sequence ID" value="KAL1588590.1"/>
    <property type="molecule type" value="Genomic_DNA"/>
</dbReference>
<feature type="transmembrane region" description="Helical" evidence="6">
    <location>
        <begin position="12"/>
        <end position="32"/>
    </location>
</feature>
<keyword evidence="3 6" id="KW-0812">Transmembrane</keyword>
<evidence type="ECO:0000256" key="3">
    <source>
        <dbReference type="ARBA" id="ARBA00022692"/>
    </source>
</evidence>
<evidence type="ECO:0000256" key="5">
    <source>
        <dbReference type="ARBA" id="ARBA00023136"/>
    </source>
</evidence>
<reference evidence="7 8" key="1">
    <citation type="journal article" date="2020" name="Microbiol. Resour. Announc.">
        <title>Draft Genome Sequence of a Cladosporium Species Isolated from the Mesophotic Ascidian Didemnum maculosum.</title>
        <authorList>
            <person name="Gioti A."/>
            <person name="Siaperas R."/>
            <person name="Nikolaivits E."/>
            <person name="Le Goff G."/>
            <person name="Ouazzani J."/>
            <person name="Kotoulas G."/>
            <person name="Topakas E."/>
        </authorList>
    </citation>
    <scope>NUCLEOTIDE SEQUENCE [LARGE SCALE GENOMIC DNA]</scope>
    <source>
        <strain evidence="7 8">TM138-S3</strain>
    </source>
</reference>
<dbReference type="PANTHER" id="PTHR46154">
    <property type="match status" value="1"/>
</dbReference>
<accession>A0AB34KYE0</accession>
<organism evidence="7 8">
    <name type="scientific">Cladosporium halotolerans</name>
    <dbReference type="NCBI Taxonomy" id="1052096"/>
    <lineage>
        <taxon>Eukaryota</taxon>
        <taxon>Fungi</taxon>
        <taxon>Dikarya</taxon>
        <taxon>Ascomycota</taxon>
        <taxon>Pezizomycotina</taxon>
        <taxon>Dothideomycetes</taxon>
        <taxon>Dothideomycetidae</taxon>
        <taxon>Cladosporiales</taxon>
        <taxon>Cladosporiaceae</taxon>
        <taxon>Cladosporium</taxon>
    </lineage>
</organism>
<dbReference type="PANTHER" id="PTHR46154:SF3">
    <property type="entry name" value="DUR32P"/>
    <property type="match status" value="1"/>
</dbReference>
<dbReference type="InterPro" id="IPR001734">
    <property type="entry name" value="Na/solute_symporter"/>
</dbReference>
<sequence>MEVELLSQADGYGIICGLSVLFCGIILLAVRVQKRYLSEDSERSEMSMVANRSVGTGLTCSAVFSSWMWINESVIAAAYTYRWGVALPIWWASGLSFQIALMAVMGIVAKLRVPYAHTSLEFIKIRDGKYAHGIFILLNLINNIFGCGGMILAGAQLVSGMTGMHIAAAGIFIPAGVVIYTAVGGLKATFLTDYLTLPLLWFSLSTYRSQSSPMSTLEVYLVSMTRSWRARCMLKGILRAHFCQPSPEELSCLD</sequence>
<dbReference type="InterPro" id="IPR031155">
    <property type="entry name" value="DUR"/>
</dbReference>
<name>A0AB34KYE0_9PEZI</name>
<feature type="transmembrane region" description="Helical" evidence="6">
    <location>
        <begin position="53"/>
        <end position="70"/>
    </location>
</feature>
<evidence type="ECO:0000256" key="2">
    <source>
        <dbReference type="ARBA" id="ARBA00006434"/>
    </source>
</evidence>
<dbReference type="GeneID" id="96004163"/>
<dbReference type="Gene3D" id="1.20.1730.10">
    <property type="entry name" value="Sodium/glucose cotransporter"/>
    <property type="match status" value="1"/>
</dbReference>
<comment type="similarity">
    <text evidence="2">Belongs to the sodium:solute symporter (SSF) (TC 2.A.21) family.</text>
</comment>
<keyword evidence="5 6" id="KW-0472">Membrane</keyword>
<keyword evidence="8" id="KW-1185">Reference proteome</keyword>
<evidence type="ECO:0000313" key="8">
    <source>
        <dbReference type="Proteomes" id="UP000803884"/>
    </source>
</evidence>
<dbReference type="GO" id="GO:0005886">
    <property type="term" value="C:plasma membrane"/>
    <property type="evidence" value="ECO:0007669"/>
    <property type="project" value="TreeGrafter"/>
</dbReference>
<feature type="transmembrane region" description="Helical" evidence="6">
    <location>
        <begin position="130"/>
        <end position="152"/>
    </location>
</feature>
<feature type="transmembrane region" description="Helical" evidence="6">
    <location>
        <begin position="164"/>
        <end position="183"/>
    </location>
</feature>
<feature type="transmembrane region" description="Helical" evidence="6">
    <location>
        <begin position="90"/>
        <end position="109"/>
    </location>
</feature>
<proteinExistence type="inferred from homology"/>
<keyword evidence="4 6" id="KW-1133">Transmembrane helix</keyword>
<dbReference type="RefSeq" id="XP_069231695.1">
    <property type="nucleotide sequence ID" value="XM_069371325.1"/>
</dbReference>
<dbReference type="InterPro" id="IPR038377">
    <property type="entry name" value="Na/Glc_symporter_sf"/>
</dbReference>
<dbReference type="GO" id="GO:0015204">
    <property type="term" value="F:urea transmembrane transporter activity"/>
    <property type="evidence" value="ECO:0007669"/>
    <property type="project" value="InterPro"/>
</dbReference>
<evidence type="ECO:0000313" key="7">
    <source>
        <dbReference type="EMBL" id="KAL1588590.1"/>
    </source>
</evidence>
<protein>
    <recommendedName>
        <fullName evidence="9">Urea active transporter 1</fullName>
    </recommendedName>
</protein>
<evidence type="ECO:0000256" key="6">
    <source>
        <dbReference type="SAM" id="Phobius"/>
    </source>
</evidence>
<evidence type="ECO:0000256" key="4">
    <source>
        <dbReference type="ARBA" id="ARBA00022989"/>
    </source>
</evidence>
<gene>
    <name evidence="7" type="ORF">WHR41_02719</name>
</gene>